<dbReference type="Pfam" id="PF00400">
    <property type="entry name" value="WD40"/>
    <property type="match status" value="1"/>
</dbReference>
<sequence>MSSSDVNDLHKIWLNFLNTTKTDDGEIWLDTFLVKYLSLLCGPNININSSFSFQWKSSGNILAHQLLSDMYQICEKVKAKSLQNADHSNVSEPFKHYLLEGRGWKILWTLENIGIQNLLCLKDLIKLLILHVPVLLSLPVCVSSIPSSLLRKPKCLPLSSCFVLPKRNKNVPCNIDLRWLENCNPKRKRNLYGKKRIRRKKLRDLGKDSSSSSGDDQVLFEPCAIPASQLRTLQKVHRINPTSVPKSLSEGDESDQDIPSVDPSLPLELQDFRCYSISVMDYMHFILNLFQESAQLDLRNSEYSSCSAPLILEFSLNALKDIYSGRYAFQGWPKEDMESIQNQLLKLVFLSATVTYSSLSFTGAPNENEVISTLLTISDQIIALHGRNATTAFISDIIKGCLMLIHSTIAIYSEDYAKIICIIRTFYESGSDICHYIISCLDKEYESKFENNDTFTIISLIKSIIIFLKCEKISTIHSENNGFSIKEYIHHHHDFFGPSANYIDSSKEPVCCIGSMSCVLLKIFNLSVSKDVLNEVIKQIKMCGICCCLNPGFIIKMVFSRFNNLDFETQRLTLLLIDKHLFPQLGLTSKAQNLCTYCSIRLSESENLSWPLFERLNESYHHDKKEMLGRNLNVGSTFWINFNLYGDLLNSSAIETLGNVTKHLIQIFSDGASELKRQIFIRVILPQFLHLSVSEYPLSNVQKIKSKCFLTILHLVLSENTLSAIFVNFGGIPTLYPFLQNAEFRQLSLKALKILILSENEINQEIDFSNSYSVMMNLPASITFCEYLLEHTQIFSENLCKLLPSAKVSETKDGCDVNDDINICDNCLNSEQEIHLICDMWKCYKEVISLLKSDYFYRMSEKTFETGYNLFTILLENLNSILTLQEFSKTSDVVKNVLLLIQSLLTVCIITQKEISTKVAVLETVKYNLKVQSPKCAEYQILLFDFILKCCFSSTPVFSSLPSFYKESSSNEVLDGITLSDKDEATDVGSFGESYAGDTEGSNSSAYQTSTKYEVTHQSFIEHGEVIKMLLELLLHFQNGVATDWVPSALYIMQTLIKLCQECEINKIILCKQGIPTMLLESFSYSLISSEENLYDYQKATLDLFVLLAQHSIQPADLRKIINFFKSQYAPFTLLLKSLNLLVDNFVIQPVWSISFPCTQKLGPNARRLKKRLKTVYNIYNQFASLNNTCAWTCSALYFPITEDTRWNSFNKGFSFTLWMKLDCLDHLCPFLLLESNKSYILYKRQISGDDNRDLFENDSHILHVASVGSNKFLFEMWYDKSEKDLIVRMVNCANGEVTCLCKGVYKSVLQTNVWHHIAINYSEDNHKSTVKSRVQILLDGTKENVFNFTFKRSGNNQLNNCFIFLGHSEADAEDSVNSAYSIGSFMFFKGDVLTRDIIFYLSSLGPNITNITDCAIEKRDSFVPKCSIFKNVATLVSSDVAMGIKVPCLETLQNSLLCSYAAEKEDSYLVYPSLSRGFFPLRYSFPISGNTKISSSQDPLYQKLPLELQVLPIGHVSCVELHDFQYAFQHAGGMTLFLFLFAYVLEHGDCEKDLPEALNLVLKLVNKSTIFAEDLIRIKGFELLTQMIISKKCTISNDLFQVLLQNCITSFSQNKDIRNANFLKFEKSTVISNAAIFSLMLKSIAFAKNSSLDILLSLFTSLDCLLDPKFANVSLNVQQMNYVQTVKNLLWLLKQNYIMYEEFYPENVASKIPKLMQKLLTYKFDGAVFRNICHFTLLLHKSSSTYVCHSRSAFSFLTVADKFSLTKKDGLNNKSSTIWYADKVESYFLLQKEINSGRLFKRSYSVPDEKSTSFVPEENFSKLSRIKSAECLNNTNILSPSRLAHQFSTEGLNKTTNKEGNSSKTYTKVARTNKTSEICIGLLELIHDFINKESSAEVLQLIQPEIFIVLSYTNDSKVSVAALKVLCNYLKEANENIRSTFLEKKGFHLLANQLHQHQFDSSVFDACFSFLFNVPLLSADVSNLYNSREVTTFNTMSWLPLLSILHQASCDLQICEKVIVVLTKFVQLGPVVFVDLLDNGLCMSICHLIIQISQSVSIKVDKNDSTALEINSCLKSINNLLKVLSTELCSSKRSRDFSELCEILHCFSGLERKCIEDYGPSSYPVQTLRECQCIIFQIIEELSKLWDSYTSKSNTSFLNDKTVWELLTEFQESLGTFSTISVPVDDIGVEPEELYSVKKDRSHMERTVREIPMAEIISRFEYLITEVTHFIVFKDPRIRISAKERDFIKAIFIFCIKVLGIAMNKNTNNLKSEYSTLMCSLKDTVKKALGSLLMSVFSPNQDSLIKEYVIEILATHPFKQKILHLVVFSISKIEFFLIFLDDLLINSPTKLKKNAIIMCTIVKDLLKDSLYLNFLANTPDVQKLKSDWIQLWNEDRCKWISEVNQYNEKLLHKFENLAKEVSNEALSVTQKVFEIQNNERKSFMEELKAKYYEETSGRITWHKLVEQMTHEKAVWHIPEFYPRSWELDPTEGPLRIRRRLKRCYLGVDPRFLKPDYVDRLVVNKDKQQPFVNLLLHDNEFPDSAAVLHRLHSHEQIEYTSTCKIVTAFEEAQVEILIGDCCIHLIGEESLSKNSNLPISESLPFDCIKEIVPRRYELQNNAFEIFLTNGLTYLIAFDSERQFQYIWKQLEKHGLPCQHGIDVTHLTHLWRDGTITNFEYLTLLNKLAGRSFNDLMQYPVFPFILADYTSSYLNLLDSTVYRNFEKPVAVQHKYREKFYKDTYDLLKEQSCGPFSTAELPISGPYHYGSHYSNSGTVLHFLIRLLPYTYSFIKYQDNNFDIPDRAFHSVDTSWKLVTKDSTSDVKELIPEFFFLPEFLTNQNGFDFGVRQSGIRVNDVLLPPWCKQNPRLFILIHRQALESETVIKNIHNWIDLIFGYKQTGEAAMKAINVFHPATYFGFDINQWQDPITKQALKAMVKTLGQMPKQLFSNPHPMVSLSLASIDLAEDHDDILEVVDTVRGLRWGDFVGSPSTGSPSLVWCRKQTVVLGSFLPLLANYMFGLGENICLLLNQKKNSDVSSATYIMSAALVSWGHKDGIIRIKLCRDQPAIPLLQESSVDPVCLCASVPDCEKLFIAHASGIIFVYSLYIGPSGQTVTQEQPALQLNAHTDAVTSLYICKAFSIFVSTSKDGSVVIWDLNRLCYVRSLTGHEGPVELVTVSDTLGDIASSSNIYDESFLKVHTINGEAVGSVKVPDIITSLCYSTAPEGISVNLIATGLHSGIIRLWSSWDLKPVREITCDRFLLPIKCIEFSADNQHLFASNENGTVAVWEKPSKGLASVPRLLVFT</sequence>
<dbReference type="FunFam" id="1.10.1540.10:FF:000001">
    <property type="entry name" value="neurobeachin isoform X1"/>
    <property type="match status" value="1"/>
</dbReference>
<keyword evidence="2" id="KW-0677">Repeat</keyword>
<evidence type="ECO:0000256" key="2">
    <source>
        <dbReference type="ARBA" id="ARBA00022737"/>
    </source>
</evidence>
<dbReference type="SUPFAM" id="SSF50978">
    <property type="entry name" value="WD40 repeat-like"/>
    <property type="match status" value="1"/>
</dbReference>
<dbReference type="Pfam" id="PF14844">
    <property type="entry name" value="PH_BEACH"/>
    <property type="match status" value="1"/>
</dbReference>
<evidence type="ECO:0000313" key="7">
    <source>
        <dbReference type="EMBL" id="CAL1269911.1"/>
    </source>
</evidence>
<dbReference type="SMART" id="SM00320">
    <property type="entry name" value="WD40"/>
    <property type="match status" value="3"/>
</dbReference>
<dbReference type="Gene3D" id="2.30.29.30">
    <property type="entry name" value="Pleckstrin-homology domain (PH domain)/Phosphotyrosine-binding domain (PTB)"/>
    <property type="match status" value="1"/>
</dbReference>
<dbReference type="SUPFAM" id="SSF81837">
    <property type="entry name" value="BEACH domain"/>
    <property type="match status" value="1"/>
</dbReference>
<evidence type="ECO:0008006" key="9">
    <source>
        <dbReference type="Google" id="ProtNLM"/>
    </source>
</evidence>
<dbReference type="SUPFAM" id="SSF49899">
    <property type="entry name" value="Concanavalin A-like lectins/glucanases"/>
    <property type="match status" value="1"/>
</dbReference>
<dbReference type="InterPro" id="IPR000409">
    <property type="entry name" value="BEACH_dom"/>
</dbReference>
<dbReference type="InterPro" id="IPR015943">
    <property type="entry name" value="WD40/YVTN_repeat-like_dom_sf"/>
</dbReference>
<dbReference type="Pfam" id="PF02138">
    <property type="entry name" value="Beach"/>
    <property type="match status" value="1"/>
</dbReference>
<evidence type="ECO:0000313" key="8">
    <source>
        <dbReference type="Proteomes" id="UP001497382"/>
    </source>
</evidence>
<dbReference type="PROSITE" id="PS50082">
    <property type="entry name" value="WD_REPEATS_2"/>
    <property type="match status" value="1"/>
</dbReference>
<dbReference type="Gene3D" id="2.130.10.10">
    <property type="entry name" value="YVTN repeat-like/Quinoprotein amine dehydrogenase"/>
    <property type="match status" value="2"/>
</dbReference>
<keyword evidence="8" id="KW-1185">Reference proteome</keyword>
<gene>
    <name evidence="7" type="ORF">LARSCL_LOCUS5003</name>
</gene>
<dbReference type="PROSITE" id="PS50197">
    <property type="entry name" value="BEACH"/>
    <property type="match status" value="1"/>
</dbReference>
<feature type="domain" description="BEACH" evidence="5">
    <location>
        <begin position="2655"/>
        <end position="2956"/>
    </location>
</feature>
<dbReference type="PROSITE" id="PS50294">
    <property type="entry name" value="WD_REPEATS_REGION"/>
    <property type="match status" value="1"/>
</dbReference>
<comment type="caution">
    <text evidence="7">The sequence shown here is derived from an EMBL/GenBank/DDBJ whole genome shotgun (WGS) entry which is preliminary data.</text>
</comment>
<dbReference type="InterPro" id="IPR013320">
    <property type="entry name" value="ConA-like_dom_sf"/>
</dbReference>
<dbReference type="PROSITE" id="PS51783">
    <property type="entry name" value="PH_BEACH"/>
    <property type="match status" value="1"/>
</dbReference>
<dbReference type="InterPro" id="IPR001680">
    <property type="entry name" value="WD40_rpt"/>
</dbReference>
<name>A0AAV1ZDS2_9ARAC</name>
<dbReference type="CDD" id="cd06071">
    <property type="entry name" value="Beach"/>
    <property type="match status" value="1"/>
</dbReference>
<dbReference type="SMART" id="SM01026">
    <property type="entry name" value="Beach"/>
    <property type="match status" value="1"/>
</dbReference>
<dbReference type="InterPro" id="IPR011993">
    <property type="entry name" value="PH-like_dom_sf"/>
</dbReference>
<dbReference type="InterPro" id="IPR036372">
    <property type="entry name" value="BEACH_dom_sf"/>
</dbReference>
<keyword evidence="1 3" id="KW-0853">WD repeat</keyword>
<dbReference type="SUPFAM" id="SSF50729">
    <property type="entry name" value="PH domain-like"/>
    <property type="match status" value="1"/>
</dbReference>
<feature type="region of interest" description="Disordered" evidence="4">
    <location>
        <begin position="242"/>
        <end position="261"/>
    </location>
</feature>
<evidence type="ECO:0000259" key="5">
    <source>
        <dbReference type="PROSITE" id="PS50197"/>
    </source>
</evidence>
<dbReference type="InterPro" id="IPR050865">
    <property type="entry name" value="BEACH_Domain"/>
</dbReference>
<evidence type="ECO:0000259" key="6">
    <source>
        <dbReference type="PROSITE" id="PS51783"/>
    </source>
</evidence>
<accession>A0AAV1ZDS2</accession>
<dbReference type="Gene3D" id="1.10.1540.10">
    <property type="entry name" value="BEACH domain"/>
    <property type="match status" value="1"/>
</dbReference>
<feature type="domain" description="BEACH-type PH" evidence="6">
    <location>
        <begin position="2552"/>
        <end position="2651"/>
    </location>
</feature>
<evidence type="ECO:0000256" key="3">
    <source>
        <dbReference type="PROSITE-ProRule" id="PRU00221"/>
    </source>
</evidence>
<organism evidence="7 8">
    <name type="scientific">Larinioides sclopetarius</name>
    <dbReference type="NCBI Taxonomy" id="280406"/>
    <lineage>
        <taxon>Eukaryota</taxon>
        <taxon>Metazoa</taxon>
        <taxon>Ecdysozoa</taxon>
        <taxon>Arthropoda</taxon>
        <taxon>Chelicerata</taxon>
        <taxon>Arachnida</taxon>
        <taxon>Araneae</taxon>
        <taxon>Araneomorphae</taxon>
        <taxon>Entelegynae</taxon>
        <taxon>Araneoidea</taxon>
        <taxon>Araneidae</taxon>
        <taxon>Larinioides</taxon>
    </lineage>
</organism>
<feature type="repeat" description="WD" evidence="3">
    <location>
        <begin position="3125"/>
        <end position="3166"/>
    </location>
</feature>
<dbReference type="PANTHER" id="PTHR13743:SF86">
    <property type="entry name" value="LYSOSOMAL-TRAFFICKING REGULATOR"/>
    <property type="match status" value="1"/>
</dbReference>
<dbReference type="InterPro" id="IPR036322">
    <property type="entry name" value="WD40_repeat_dom_sf"/>
</dbReference>
<dbReference type="EMBL" id="CAXIEN010000044">
    <property type="protein sequence ID" value="CAL1269911.1"/>
    <property type="molecule type" value="Genomic_DNA"/>
</dbReference>
<reference evidence="7 8" key="1">
    <citation type="submission" date="2024-04" db="EMBL/GenBank/DDBJ databases">
        <authorList>
            <person name="Rising A."/>
            <person name="Reimegard J."/>
            <person name="Sonavane S."/>
            <person name="Akerstrom W."/>
            <person name="Nylinder S."/>
            <person name="Hedman E."/>
            <person name="Kallberg Y."/>
        </authorList>
    </citation>
    <scope>NUCLEOTIDE SEQUENCE [LARGE SCALE GENOMIC DNA]</scope>
</reference>
<dbReference type="PANTHER" id="PTHR13743">
    <property type="entry name" value="BEIGE/BEACH-RELATED"/>
    <property type="match status" value="1"/>
</dbReference>
<dbReference type="InterPro" id="IPR023362">
    <property type="entry name" value="PH-BEACH_dom"/>
</dbReference>
<dbReference type="Proteomes" id="UP001497382">
    <property type="component" value="Unassembled WGS sequence"/>
</dbReference>
<proteinExistence type="predicted"/>
<evidence type="ECO:0000256" key="4">
    <source>
        <dbReference type="SAM" id="MobiDB-lite"/>
    </source>
</evidence>
<evidence type="ECO:0000256" key="1">
    <source>
        <dbReference type="ARBA" id="ARBA00022574"/>
    </source>
</evidence>
<protein>
    <recommendedName>
        <fullName evidence="9">Lysosomal-trafficking regulator</fullName>
    </recommendedName>
</protein>